<evidence type="ECO:0008006" key="4">
    <source>
        <dbReference type="Google" id="ProtNLM"/>
    </source>
</evidence>
<dbReference type="EMBL" id="JARVKF010000440">
    <property type="protein sequence ID" value="KAK9413301.1"/>
    <property type="molecule type" value="Genomic_DNA"/>
</dbReference>
<accession>A0ABR2UFM5</accession>
<feature type="region of interest" description="Disordered" evidence="1">
    <location>
        <begin position="75"/>
        <end position="118"/>
    </location>
</feature>
<feature type="compositionally biased region" description="Basic and acidic residues" evidence="1">
    <location>
        <begin position="96"/>
        <end position="106"/>
    </location>
</feature>
<sequence>MPPKKQTAGEAAEASQHILTDSEVKVIDAIFTHSPASLKVTPDWEAVRETLGSASVESVKKRYQIIVQKRGWFKAAKTGPSTPSSKKTPSARSSVKRHDSLTKADGDVADGETPTKMRKVARKEILKQEEEV</sequence>
<gene>
    <name evidence="2" type="ORF">SUNI508_02500</name>
</gene>
<proteinExistence type="predicted"/>
<keyword evidence="3" id="KW-1185">Reference proteome</keyword>
<evidence type="ECO:0000313" key="2">
    <source>
        <dbReference type="EMBL" id="KAK9413301.1"/>
    </source>
</evidence>
<comment type="caution">
    <text evidence="2">The sequence shown here is derived from an EMBL/GenBank/DDBJ whole genome shotgun (WGS) entry which is preliminary data.</text>
</comment>
<organism evidence="2 3">
    <name type="scientific">Seiridium unicorne</name>
    <dbReference type="NCBI Taxonomy" id="138068"/>
    <lineage>
        <taxon>Eukaryota</taxon>
        <taxon>Fungi</taxon>
        <taxon>Dikarya</taxon>
        <taxon>Ascomycota</taxon>
        <taxon>Pezizomycotina</taxon>
        <taxon>Sordariomycetes</taxon>
        <taxon>Xylariomycetidae</taxon>
        <taxon>Amphisphaeriales</taxon>
        <taxon>Sporocadaceae</taxon>
        <taxon>Seiridium</taxon>
    </lineage>
</organism>
<reference evidence="2 3" key="1">
    <citation type="journal article" date="2024" name="J. Plant Pathol.">
        <title>Sequence and assembly of the genome of Seiridium unicorne, isolate CBS 538.82, causal agent of cypress canker disease.</title>
        <authorList>
            <person name="Scali E."/>
            <person name="Rocca G.D."/>
            <person name="Danti R."/>
            <person name="Garbelotto M."/>
            <person name="Barberini S."/>
            <person name="Baroncelli R."/>
            <person name="Emiliani G."/>
        </authorList>
    </citation>
    <scope>NUCLEOTIDE SEQUENCE [LARGE SCALE GENOMIC DNA]</scope>
    <source>
        <strain evidence="2 3">BM-138-508</strain>
    </source>
</reference>
<name>A0ABR2UFM5_9PEZI</name>
<dbReference type="Proteomes" id="UP001408356">
    <property type="component" value="Unassembled WGS sequence"/>
</dbReference>
<feature type="compositionally biased region" description="Low complexity" evidence="1">
    <location>
        <begin position="77"/>
        <end position="93"/>
    </location>
</feature>
<evidence type="ECO:0000313" key="3">
    <source>
        <dbReference type="Proteomes" id="UP001408356"/>
    </source>
</evidence>
<evidence type="ECO:0000256" key="1">
    <source>
        <dbReference type="SAM" id="MobiDB-lite"/>
    </source>
</evidence>
<protein>
    <recommendedName>
        <fullName evidence="4">Myb-like domain-containing protein</fullName>
    </recommendedName>
</protein>